<evidence type="ECO:0000256" key="5">
    <source>
        <dbReference type="SAM" id="MobiDB-lite"/>
    </source>
</evidence>
<keyword evidence="1" id="KW-0805">Transcription regulation</keyword>
<feature type="region of interest" description="Disordered" evidence="5">
    <location>
        <begin position="1"/>
        <end position="23"/>
    </location>
</feature>
<dbReference type="EMBL" id="RBZY01000085">
    <property type="protein sequence ID" value="RWR15775.1"/>
    <property type="molecule type" value="Genomic_DNA"/>
</dbReference>
<dbReference type="GO" id="GO:0003700">
    <property type="term" value="F:DNA-binding transcription factor activity"/>
    <property type="evidence" value="ECO:0007669"/>
    <property type="project" value="TreeGrafter"/>
</dbReference>
<evidence type="ECO:0000259" key="6">
    <source>
        <dbReference type="PROSITE" id="PS50977"/>
    </source>
</evidence>
<keyword evidence="3" id="KW-0804">Transcription</keyword>
<dbReference type="InterPro" id="IPR009057">
    <property type="entry name" value="Homeodomain-like_sf"/>
</dbReference>
<accession>A0A443J5H4</accession>
<dbReference type="AlphaFoldDB" id="A0A443J5H4"/>
<evidence type="ECO:0000256" key="2">
    <source>
        <dbReference type="ARBA" id="ARBA00023125"/>
    </source>
</evidence>
<dbReference type="Pfam" id="PF00440">
    <property type="entry name" value="TetR_N"/>
    <property type="match status" value="1"/>
</dbReference>
<dbReference type="Gene3D" id="1.10.357.10">
    <property type="entry name" value="Tetracycline Repressor, domain 2"/>
    <property type="match status" value="1"/>
</dbReference>
<feature type="domain" description="HTH tetR-type" evidence="6">
    <location>
        <begin position="26"/>
        <end position="85"/>
    </location>
</feature>
<proteinExistence type="predicted"/>
<dbReference type="SUPFAM" id="SSF46689">
    <property type="entry name" value="Homeodomain-like"/>
    <property type="match status" value="1"/>
</dbReference>
<dbReference type="Proteomes" id="UP000285970">
    <property type="component" value="Unassembled WGS sequence"/>
</dbReference>
<sequence length="232" mass="25204">MWQHVVMQAGRGSKATLPRSPRRDAVANKERLLEAALHAIGRDGLAVPVSVIAAEAGVGVATFYRSFPDRHALMVALEHRAYDKLIEILRSITARRMEGLDAVREFLVASVAIGAELILPLHGAPVLIDEQAVAKRQMIDALIEAFLDQGRASGAVKQEVNATDVIVCSALLTQPLRQSPDWRRSATRHLALFVSGIASEGVLPLPPVRQRDIESTFRDRAAGAGRSRGQSR</sequence>
<evidence type="ECO:0000256" key="1">
    <source>
        <dbReference type="ARBA" id="ARBA00023015"/>
    </source>
</evidence>
<reference evidence="7 8" key="1">
    <citation type="journal article" date="2018" name="Front. Microbiol.">
        <title>Novel Insights Into Bacterial Dimethylsulfoniopropionate Catabolism in the East China Sea.</title>
        <authorList>
            <person name="Liu J."/>
            <person name="Liu J."/>
            <person name="Zhang S.H."/>
            <person name="Liang J."/>
            <person name="Lin H."/>
            <person name="Song D."/>
            <person name="Yang G.P."/>
            <person name="Todd J.D."/>
            <person name="Zhang X.H."/>
        </authorList>
    </citation>
    <scope>NUCLEOTIDE SEQUENCE [LARGE SCALE GENOMIC DNA]</scope>
    <source>
        <strain evidence="7 8">ZYFD042</strain>
    </source>
</reference>
<evidence type="ECO:0000313" key="8">
    <source>
        <dbReference type="Proteomes" id="UP000285970"/>
    </source>
</evidence>
<feature type="DNA-binding region" description="H-T-H motif" evidence="4">
    <location>
        <begin position="48"/>
        <end position="67"/>
    </location>
</feature>
<dbReference type="InterPro" id="IPR050109">
    <property type="entry name" value="HTH-type_TetR-like_transc_reg"/>
</dbReference>
<protein>
    <submittedName>
        <fullName evidence="7">TetR/AcrR family transcriptional regulator</fullName>
    </submittedName>
</protein>
<gene>
    <name evidence="7" type="ORF">D8Y23_15435</name>
</gene>
<evidence type="ECO:0000256" key="4">
    <source>
        <dbReference type="PROSITE-ProRule" id="PRU00335"/>
    </source>
</evidence>
<dbReference type="InterPro" id="IPR036271">
    <property type="entry name" value="Tet_transcr_reg_TetR-rel_C_sf"/>
</dbReference>
<name>A0A443J5H4_9MICO</name>
<dbReference type="SUPFAM" id="SSF48498">
    <property type="entry name" value="Tetracyclin repressor-like, C-terminal domain"/>
    <property type="match status" value="1"/>
</dbReference>
<dbReference type="GO" id="GO:0000976">
    <property type="term" value="F:transcription cis-regulatory region binding"/>
    <property type="evidence" value="ECO:0007669"/>
    <property type="project" value="TreeGrafter"/>
</dbReference>
<dbReference type="PROSITE" id="PS50977">
    <property type="entry name" value="HTH_TETR_2"/>
    <property type="match status" value="1"/>
</dbReference>
<dbReference type="PANTHER" id="PTHR30055">
    <property type="entry name" value="HTH-TYPE TRANSCRIPTIONAL REGULATOR RUTR"/>
    <property type="match status" value="1"/>
</dbReference>
<keyword evidence="2 4" id="KW-0238">DNA-binding</keyword>
<evidence type="ECO:0000313" key="7">
    <source>
        <dbReference type="EMBL" id="RWR15775.1"/>
    </source>
</evidence>
<organism evidence="7 8">
    <name type="scientific">Microbacterium enclense</name>
    <dbReference type="NCBI Taxonomy" id="993073"/>
    <lineage>
        <taxon>Bacteria</taxon>
        <taxon>Bacillati</taxon>
        <taxon>Actinomycetota</taxon>
        <taxon>Actinomycetes</taxon>
        <taxon>Micrococcales</taxon>
        <taxon>Microbacteriaceae</taxon>
        <taxon>Microbacterium</taxon>
    </lineage>
</organism>
<dbReference type="InterPro" id="IPR001647">
    <property type="entry name" value="HTH_TetR"/>
</dbReference>
<dbReference type="PANTHER" id="PTHR30055:SF234">
    <property type="entry name" value="HTH-TYPE TRANSCRIPTIONAL REGULATOR BETI"/>
    <property type="match status" value="1"/>
</dbReference>
<evidence type="ECO:0000256" key="3">
    <source>
        <dbReference type="ARBA" id="ARBA00023163"/>
    </source>
</evidence>
<comment type="caution">
    <text evidence="7">The sequence shown here is derived from an EMBL/GenBank/DDBJ whole genome shotgun (WGS) entry which is preliminary data.</text>
</comment>